<feature type="transmembrane region" description="Helical" evidence="2">
    <location>
        <begin position="40"/>
        <end position="61"/>
    </location>
</feature>
<evidence type="ECO:0000259" key="5">
    <source>
        <dbReference type="Pfam" id="PF14331"/>
    </source>
</evidence>
<dbReference type="Pfam" id="PF06744">
    <property type="entry name" value="IcmF_C"/>
    <property type="match status" value="1"/>
</dbReference>
<dbReference type="InterPro" id="IPR009612">
    <property type="entry name" value="IcmF-rel"/>
</dbReference>
<protein>
    <submittedName>
        <fullName evidence="6">Type VI secretion system protein ImpL</fullName>
    </submittedName>
</protein>
<dbReference type="EMBL" id="SORE01000026">
    <property type="protein sequence ID" value="TDY40271.1"/>
    <property type="molecule type" value="Genomic_DNA"/>
</dbReference>
<feature type="domain" description="IcmF-related" evidence="4">
    <location>
        <begin position="609"/>
        <end position="930"/>
    </location>
</feature>
<comment type="caution">
    <text evidence="6">The sequence shown here is derived from an EMBL/GenBank/DDBJ whole genome shotgun (WGS) entry which is preliminary data.</text>
</comment>
<reference evidence="6 7" key="1">
    <citation type="submission" date="2019-03" db="EMBL/GenBank/DDBJ databases">
        <title>Genomic Encyclopedia of Type Strains, Phase III (KMG-III): the genomes of soil and plant-associated and newly described type strains.</title>
        <authorList>
            <person name="Whitman W."/>
        </authorList>
    </citation>
    <scope>NUCLEOTIDE SEQUENCE [LARGE SCALE GENOMIC DNA]</scope>
    <source>
        <strain evidence="6 7">LMG 29544</strain>
    </source>
</reference>
<dbReference type="RefSeq" id="WP_134196349.1">
    <property type="nucleotide sequence ID" value="NZ_JBHLUW010000031.1"/>
</dbReference>
<keyword evidence="2" id="KW-1133">Transmembrane helix</keyword>
<dbReference type="OrthoDB" id="9758229at2"/>
<keyword evidence="2" id="KW-0812">Transmembrane</keyword>
<name>A0A4R8LBJ5_9BURK</name>
<dbReference type="NCBIfam" id="TIGR03348">
    <property type="entry name" value="VI_IcmF"/>
    <property type="match status" value="1"/>
</dbReference>
<evidence type="ECO:0000313" key="7">
    <source>
        <dbReference type="Proteomes" id="UP000295509"/>
    </source>
</evidence>
<dbReference type="InterPro" id="IPR025743">
    <property type="entry name" value="TssM1_N"/>
</dbReference>
<evidence type="ECO:0000259" key="4">
    <source>
        <dbReference type="Pfam" id="PF06761"/>
    </source>
</evidence>
<feature type="transmembrane region" description="Helical" evidence="2">
    <location>
        <begin position="68"/>
        <end position="90"/>
    </location>
</feature>
<dbReference type="InterPro" id="IPR053156">
    <property type="entry name" value="T6SS_TssM-like"/>
</dbReference>
<feature type="transmembrane region" description="Helical" evidence="2">
    <location>
        <begin position="96"/>
        <end position="116"/>
    </location>
</feature>
<feature type="transmembrane region" description="Helical" evidence="2">
    <location>
        <begin position="12"/>
        <end position="34"/>
    </location>
</feature>
<dbReference type="InterPro" id="IPR017731">
    <property type="entry name" value="TssM1-like"/>
</dbReference>
<proteinExistence type="predicted"/>
<keyword evidence="7" id="KW-1185">Reference proteome</keyword>
<feature type="domain" description="Type VI secretion system IcmF C-terminal" evidence="3">
    <location>
        <begin position="1181"/>
        <end position="1284"/>
    </location>
</feature>
<dbReference type="PANTHER" id="PTHR36153">
    <property type="entry name" value="INNER MEMBRANE PROTEIN-RELATED"/>
    <property type="match status" value="1"/>
</dbReference>
<evidence type="ECO:0000256" key="2">
    <source>
        <dbReference type="SAM" id="Phobius"/>
    </source>
</evidence>
<dbReference type="Pfam" id="PF14331">
    <property type="entry name" value="IcmF-related_N"/>
    <property type="match status" value="1"/>
</dbReference>
<dbReference type="PANTHER" id="PTHR36153:SF1">
    <property type="entry name" value="TYPE VI SECRETION SYSTEM COMPONENT TSSM1"/>
    <property type="match status" value="1"/>
</dbReference>
<feature type="transmembrane region" description="Helical" evidence="2">
    <location>
        <begin position="552"/>
        <end position="573"/>
    </location>
</feature>
<organism evidence="6 7">
    <name type="scientific">Paraburkholderia rhizosphaerae</name>
    <dbReference type="NCBI Taxonomy" id="480658"/>
    <lineage>
        <taxon>Bacteria</taxon>
        <taxon>Pseudomonadati</taxon>
        <taxon>Pseudomonadota</taxon>
        <taxon>Betaproteobacteria</taxon>
        <taxon>Burkholderiales</taxon>
        <taxon>Burkholderiaceae</taxon>
        <taxon>Paraburkholderia</taxon>
    </lineage>
</organism>
<gene>
    <name evidence="6" type="ORF">BX592_12624</name>
</gene>
<feature type="region of interest" description="Disordered" evidence="1">
    <location>
        <begin position="1309"/>
        <end position="1335"/>
    </location>
</feature>
<dbReference type="Pfam" id="PF06761">
    <property type="entry name" value="IcmF-related"/>
    <property type="match status" value="1"/>
</dbReference>
<sequence>MKTLSFLVSRWFLALLALIVVALAIWFVGPTIALGGSRPLAGIGMRVLVIVLLLVGVLLWLKDWSTGIVIGAFLCLLIWYASPLLSVGHAQPFVPAVARIIAIATVIALFVGYGLYRLWQRMRRDSEFLKKALALGKKSEAIPAAERLEDIEARFAMVLARLKSMRTGARGAGKLFQGTRYLYELPWYIALGATASGKTSALLNAGLAFSAAGSIPRTSSVPDATRNVDWWLTNDAVLIDTAGHYTHHGTSNQILALPGDKHDAIGARRSTRRTVATQTPRDSLDDSGWRQQVDQSEWFGVLDLLRRHRPRAPINGALLAVSIDVLTAQDPAVRSAEASELRHRLAELRAKLGIRFPVYLMITQMDRLPGFTDYFESLTEEHRAQMWGFTLPLTGQGARGDLAMRCGTELKLLAKRLFDGMNTRLEDEYDVERRRRLATLPEAFAELSGALEDMLAQLFVDSRYDDTQSRAALRGVYFTSALQGGAKVVAEPLTIVQRLIAGLSDRFRSHEARTATHQSYFLHDLFTRVVFPEAHLVRPNLRWEYRFRLARVLGHALVLLLFIWLVLGLRVSFGNNSDYLDAISHNAQSLASTVAQLYREPKPEVVPDTLNDARYLPRWTGLDLAAPDSRFRYGLYSAQQVVDASRDTYRALEDNLLLPSIVHRLEDVMVQSIASKDAKATYDALRVYLMLYDNAKFNASDVKAWVLDDWARSDSASIFGGRASMIGHVEDLFSGERAVRSPLMRNDALIQQARSFLDTSNATQRLYDRAKADVQKEAPDEFTLLRAVGPQAGTVFTRASDAPLSRGVPGLFTLDGYRNLFDKRLREFVQAARNDDAWVMGRSYLDGFAHDAQKKTAGIASTVTGSDDPLTEAIRRLYLAEYARQWDAFLGDVRTIAGTSLAFNLQVLRRFAAPDSPLTRLARAAVRETTLTQAAASSDASLLQRTSDQLGQQKDKVLGIRAEERIERELVDSHFAALREMVTGSAETSTGASAANAQAGKTGLDGVTSLLNEYYTALTVADNAIVNNSMPPASDTAAKLKMAANTMPAPFRDVLLALSMHGSRDVNQGIGQLLSRQMQAVVSDTCRLTVEGNYPFAPDSSRDVGIDDFTRVFAQGGVIDDFFVKNLAPFVDTSSKPWRYRTLPGATEPVQGPDLEPFQHAKQIREMFFGDQGKQLQWKADIRVPELDPTVTALAIDIDGQSMQYQHGPLAPFPVTWPGPRGGVHAELTASPRIGAETSTLSTDGPWALMRLLGKGKIVRTATPGRTRAAFDFDGRKAVLDIASAGSVANPLTSDVLTTFRCPNSMPMFGLPDSGPPPGLPSATATLAAPSNAAQ</sequence>
<dbReference type="InterPro" id="IPR010623">
    <property type="entry name" value="IcmF_C"/>
</dbReference>
<evidence type="ECO:0000259" key="3">
    <source>
        <dbReference type="Pfam" id="PF06744"/>
    </source>
</evidence>
<evidence type="ECO:0000313" key="6">
    <source>
        <dbReference type="EMBL" id="TDY40271.1"/>
    </source>
</evidence>
<dbReference type="Proteomes" id="UP000295509">
    <property type="component" value="Unassembled WGS sequence"/>
</dbReference>
<keyword evidence="2" id="KW-0472">Membrane</keyword>
<feature type="domain" description="Type VI secretion system component TssM1 N-terminal" evidence="5">
    <location>
        <begin position="291"/>
        <end position="557"/>
    </location>
</feature>
<evidence type="ECO:0000256" key="1">
    <source>
        <dbReference type="SAM" id="MobiDB-lite"/>
    </source>
</evidence>
<feature type="compositionally biased region" description="Low complexity" evidence="1">
    <location>
        <begin position="1321"/>
        <end position="1335"/>
    </location>
</feature>
<accession>A0A4R8LBJ5</accession>